<gene>
    <name evidence="1" type="ORF">SERLADRAFT_473338</name>
</gene>
<dbReference type="RefSeq" id="XP_007321010.1">
    <property type="nucleotide sequence ID" value="XM_007320948.1"/>
</dbReference>
<sequence length="187" mass="21331">MVVIGLKSSSLVLISVNTQIEELERYAFALDMHPSLAELIAVFQSLTHLFQYLACLLALSPLSKTSSHSGTPLGSSAKAQLCTHSYEASRSCIRIMMMIRPIAENRHPARQLHVPLILFDSMRQLLETERVRAVLPLQRQELDFGEWFHWGMGRWELVACDRWLRAGNSGVRDGDWRELWLKRGDSL</sequence>
<protein>
    <submittedName>
        <fullName evidence="1">Uncharacterized protein</fullName>
    </submittedName>
</protein>
<dbReference type="HOGENOM" id="CLU_1448549_0_0_1"/>
<dbReference type="AlphaFoldDB" id="F8P2T7"/>
<accession>F8P2T7</accession>
<dbReference type="EMBL" id="GL945437">
    <property type="protein sequence ID" value="EGO22472.1"/>
    <property type="molecule type" value="Genomic_DNA"/>
</dbReference>
<dbReference type="Proteomes" id="UP000008064">
    <property type="component" value="Unassembled WGS sequence"/>
</dbReference>
<evidence type="ECO:0000313" key="1">
    <source>
        <dbReference type="EMBL" id="EGO22472.1"/>
    </source>
</evidence>
<name>F8P2T7_SERL9</name>
<dbReference type="KEGG" id="sla:SERLADRAFT_473338"/>
<proteinExistence type="predicted"/>
<dbReference type="GeneID" id="18820295"/>
<organism>
    <name type="scientific">Serpula lacrymans var. lacrymans (strain S7.9)</name>
    <name type="common">Dry rot fungus</name>
    <dbReference type="NCBI Taxonomy" id="578457"/>
    <lineage>
        <taxon>Eukaryota</taxon>
        <taxon>Fungi</taxon>
        <taxon>Dikarya</taxon>
        <taxon>Basidiomycota</taxon>
        <taxon>Agaricomycotina</taxon>
        <taxon>Agaricomycetes</taxon>
        <taxon>Agaricomycetidae</taxon>
        <taxon>Boletales</taxon>
        <taxon>Coniophorineae</taxon>
        <taxon>Serpulaceae</taxon>
        <taxon>Serpula</taxon>
    </lineage>
</organism>
<reference evidence="1" key="1">
    <citation type="submission" date="2011-04" db="EMBL/GenBank/DDBJ databases">
        <title>Evolution of plant cell wall degrading machinery underlies the functional diversity of forest fungi.</title>
        <authorList>
            <consortium name="US DOE Joint Genome Institute (JGI-PGF)"/>
            <person name="Eastwood D.C."/>
            <person name="Floudas D."/>
            <person name="Binder M."/>
            <person name="Majcherczyk A."/>
            <person name="Schneider P."/>
            <person name="Aerts A."/>
            <person name="Asiegbu F.O."/>
            <person name="Baker S.E."/>
            <person name="Barry K."/>
            <person name="Bendiksby M."/>
            <person name="Blumentritt M."/>
            <person name="Coutinho P.M."/>
            <person name="Cullen D."/>
            <person name="Cullen D."/>
            <person name="Gathman A."/>
            <person name="Goodell B."/>
            <person name="Henrissat B."/>
            <person name="Ihrmark K."/>
            <person name="Kauserud H."/>
            <person name="Kohler A."/>
            <person name="LaButti K."/>
            <person name="Lapidus A."/>
            <person name="Lavin J.L."/>
            <person name="Lee Y.-H."/>
            <person name="Lindquist E."/>
            <person name="Lilly W."/>
            <person name="Lucas S."/>
            <person name="Morin E."/>
            <person name="Murat C."/>
            <person name="Oguiza J.A."/>
            <person name="Park J."/>
            <person name="Pisabarro A.G."/>
            <person name="Riley R."/>
            <person name="Rosling A."/>
            <person name="Salamov A."/>
            <person name="Schmidt O."/>
            <person name="Schmutz J."/>
            <person name="Skrede I."/>
            <person name="Stenlid J."/>
            <person name="Wiebenga A."/>
            <person name="Xie X."/>
            <person name="Kues U."/>
            <person name="Hibbett D.S."/>
            <person name="Hoffmeister D."/>
            <person name="Hogberg N."/>
            <person name="Martin F."/>
            <person name="Grigoriev I.V."/>
            <person name="Watkinson S.C."/>
        </authorList>
    </citation>
    <scope>NUCLEOTIDE SEQUENCE</scope>
    <source>
        <strain evidence="1">S7.9</strain>
    </source>
</reference>